<evidence type="ECO:0000313" key="3">
    <source>
        <dbReference type="EMBL" id="QBZ83163.1"/>
    </source>
</evidence>
<dbReference type="InterPro" id="IPR050561">
    <property type="entry name" value="PTP"/>
</dbReference>
<dbReference type="InterPro" id="IPR057023">
    <property type="entry name" value="PTP-SAK"/>
</dbReference>
<dbReference type="FunFam" id="3.90.190.10:FF:000157">
    <property type="entry name" value="Protein-tyrosine phosphatase"/>
    <property type="match status" value="1"/>
</dbReference>
<dbReference type="InterPro" id="IPR029021">
    <property type="entry name" value="Prot-tyrosine_phosphatase-like"/>
</dbReference>
<dbReference type="PROSITE" id="PS50056">
    <property type="entry name" value="TYR_PHOSPHATASE_2"/>
    <property type="match status" value="1"/>
</dbReference>
<gene>
    <name evidence="3" type="ORF">GHNINEIG_01204</name>
</gene>
<protein>
    <submittedName>
        <fullName evidence="3">Dual specificity protein phosphatase</fullName>
    </submittedName>
</protein>
<name>A0A4P7NZF2_9GAMM</name>
<dbReference type="EMBL" id="CP032096">
    <property type="protein sequence ID" value="QBZ83163.1"/>
    <property type="molecule type" value="Genomic_DNA"/>
</dbReference>
<keyword evidence="4" id="KW-1185">Reference proteome</keyword>
<evidence type="ECO:0000256" key="1">
    <source>
        <dbReference type="ARBA" id="ARBA00022801"/>
    </source>
</evidence>
<dbReference type="Proteomes" id="UP000296201">
    <property type="component" value="Chromosome"/>
</dbReference>
<dbReference type="AlphaFoldDB" id="A0A4P7NZF2"/>
<dbReference type="InterPro" id="IPR000387">
    <property type="entry name" value="Tyr_Pase_dom"/>
</dbReference>
<accession>A0A4P7NZF2</accession>
<proteinExistence type="predicted"/>
<sequence length="140" mass="15764">MPKPRTEQLQQDIFSYKEQGVTHVISLLKPAEIEAFQMREEADICKSYQLSFTHFPIKDMDVPDVSALKELNLELKQQLSKGAHIAIHCHGGRGRAGTVAISLMIEHGYDATEAMKIASKARGDKMPVCDLQVEFIHSYH</sequence>
<evidence type="ECO:0000313" key="4">
    <source>
        <dbReference type="Proteomes" id="UP000296201"/>
    </source>
</evidence>
<dbReference type="SUPFAM" id="SSF52799">
    <property type="entry name" value="(Phosphotyrosine protein) phosphatases II"/>
    <property type="match status" value="1"/>
</dbReference>
<dbReference type="Gene3D" id="3.90.190.10">
    <property type="entry name" value="Protein tyrosine phosphatase superfamily"/>
    <property type="match status" value="1"/>
</dbReference>
<reference evidence="3 4" key="1">
    <citation type="submission" date="2018-08" db="EMBL/GenBank/DDBJ databases">
        <title>Horizontal acquisition of hydrogen conversion ability and other habitat adaptations in Hydrogenovibrio crunogenus strains.</title>
        <authorList>
            <person name="Gonnella G."/>
            <person name="Adam N."/>
            <person name="Perner M."/>
        </authorList>
    </citation>
    <scope>NUCLEOTIDE SEQUENCE [LARGE SCALE GENOMIC DNA]</scope>
    <source>
        <strain evidence="3 4">SP-41</strain>
    </source>
</reference>
<keyword evidence="1" id="KW-0378">Hydrolase</keyword>
<feature type="domain" description="Tyrosine specific protein phosphatases" evidence="2">
    <location>
        <begin position="65"/>
        <end position="122"/>
    </location>
</feature>
<dbReference type="GO" id="GO:0016791">
    <property type="term" value="F:phosphatase activity"/>
    <property type="evidence" value="ECO:0007669"/>
    <property type="project" value="UniProtKB-ARBA"/>
</dbReference>
<evidence type="ECO:0000259" key="2">
    <source>
        <dbReference type="PROSITE" id="PS50056"/>
    </source>
</evidence>
<dbReference type="Pfam" id="PF22784">
    <property type="entry name" value="PTP-SAK"/>
    <property type="match status" value="1"/>
</dbReference>
<dbReference type="PANTHER" id="PTHR23339">
    <property type="entry name" value="TYROSINE SPECIFIC PROTEIN PHOSPHATASE AND DUAL SPECIFICITY PROTEIN PHOSPHATASE"/>
    <property type="match status" value="1"/>
</dbReference>
<organism evidence="3 4">
    <name type="scientific">Hydrogenovibrio crunogenus</name>
    <dbReference type="NCBI Taxonomy" id="39765"/>
    <lineage>
        <taxon>Bacteria</taxon>
        <taxon>Pseudomonadati</taxon>
        <taxon>Pseudomonadota</taxon>
        <taxon>Gammaproteobacteria</taxon>
        <taxon>Thiotrichales</taxon>
        <taxon>Piscirickettsiaceae</taxon>
        <taxon>Hydrogenovibrio</taxon>
    </lineage>
</organism>